<evidence type="ECO:0000256" key="7">
    <source>
        <dbReference type="ARBA" id="ARBA00048062"/>
    </source>
</evidence>
<comment type="catalytic activity">
    <reaction evidence="2">
        <text>a fatty acyl-CoA + H2O = a fatty acid + CoA + H(+)</text>
        <dbReference type="Rhea" id="RHEA:16781"/>
        <dbReference type="ChEBI" id="CHEBI:15377"/>
        <dbReference type="ChEBI" id="CHEBI:15378"/>
        <dbReference type="ChEBI" id="CHEBI:28868"/>
        <dbReference type="ChEBI" id="CHEBI:57287"/>
        <dbReference type="ChEBI" id="CHEBI:77636"/>
        <dbReference type="EC" id="3.1.2.20"/>
    </reaction>
</comment>
<dbReference type="EC" id="3.1.2.20" evidence="5"/>
<accession>A0ABW0YPD8</accession>
<dbReference type="NCBIfam" id="TIGR00369">
    <property type="entry name" value="unchar_dom_1"/>
    <property type="match status" value="1"/>
</dbReference>
<dbReference type="RefSeq" id="WP_385940379.1">
    <property type="nucleotide sequence ID" value="NZ_JBHSOZ010000003.1"/>
</dbReference>
<dbReference type="PANTHER" id="PTHR43240">
    <property type="entry name" value="1,4-DIHYDROXY-2-NAPHTHOYL-COA THIOESTERASE 1"/>
    <property type="match status" value="1"/>
</dbReference>
<evidence type="ECO:0000256" key="3">
    <source>
        <dbReference type="ARBA" id="ARBA00036002"/>
    </source>
</evidence>
<dbReference type="PANTHER" id="PTHR43240:SF20">
    <property type="entry name" value="MEDIUM_LONG-CHAIN ACYL-COA THIOESTERASE YIGI"/>
    <property type="match status" value="1"/>
</dbReference>
<dbReference type="InterPro" id="IPR029069">
    <property type="entry name" value="HotDog_dom_sf"/>
</dbReference>
<evidence type="ECO:0000256" key="6">
    <source>
        <dbReference type="ARBA" id="ARBA00040062"/>
    </source>
</evidence>
<evidence type="ECO:0000313" key="9">
    <source>
        <dbReference type="EMBL" id="MFC5713003.1"/>
    </source>
</evidence>
<evidence type="ECO:0000256" key="2">
    <source>
        <dbReference type="ARBA" id="ARBA00035880"/>
    </source>
</evidence>
<dbReference type="InterPro" id="IPR006683">
    <property type="entry name" value="Thioestr_dom"/>
</dbReference>
<dbReference type="Pfam" id="PF03061">
    <property type="entry name" value="4HBT"/>
    <property type="match status" value="1"/>
</dbReference>
<dbReference type="Gene3D" id="3.10.129.10">
    <property type="entry name" value="Hotdog Thioesterase"/>
    <property type="match status" value="1"/>
</dbReference>
<comment type="caution">
    <text evidence="9">The sequence shown here is derived from an EMBL/GenBank/DDBJ whole genome shotgun (WGS) entry which is preliminary data.</text>
</comment>
<organism evidence="9 10">
    <name type="scientific">Thalassorhabdus alkalitolerans</name>
    <dbReference type="NCBI Taxonomy" id="2282697"/>
    <lineage>
        <taxon>Bacteria</taxon>
        <taxon>Bacillati</taxon>
        <taxon>Bacillota</taxon>
        <taxon>Bacilli</taxon>
        <taxon>Bacillales</taxon>
        <taxon>Bacillaceae</taxon>
        <taxon>Thalassorhabdus</taxon>
    </lineage>
</organism>
<comment type="catalytic activity">
    <reaction evidence="7">
        <text>a medium-chain fatty acyl-CoA + H2O = a medium-chain fatty acid + CoA + H(+)</text>
        <dbReference type="Rhea" id="RHEA:68184"/>
        <dbReference type="ChEBI" id="CHEBI:15377"/>
        <dbReference type="ChEBI" id="CHEBI:15378"/>
        <dbReference type="ChEBI" id="CHEBI:57287"/>
        <dbReference type="ChEBI" id="CHEBI:59558"/>
        <dbReference type="ChEBI" id="CHEBI:90546"/>
    </reaction>
</comment>
<keyword evidence="10" id="KW-1185">Reference proteome</keyword>
<sequence>MSGSSQTLRQRFETSPFFSHLGFEILDAGKDVILLKLPIKKYLLNTNQTVHGGVYATMLDNIMSLAVRKAVEKDIVTVNMNINFLAPVKEGDIVASAKILHQGYRIVTCESEMYSHEDVLLAKGTGTFKVKKST</sequence>
<evidence type="ECO:0000256" key="5">
    <source>
        <dbReference type="ARBA" id="ARBA00038894"/>
    </source>
</evidence>
<reference evidence="10" key="1">
    <citation type="journal article" date="2019" name="Int. J. Syst. Evol. Microbiol.">
        <title>The Global Catalogue of Microorganisms (GCM) 10K type strain sequencing project: providing services to taxonomists for standard genome sequencing and annotation.</title>
        <authorList>
            <consortium name="The Broad Institute Genomics Platform"/>
            <consortium name="The Broad Institute Genome Sequencing Center for Infectious Disease"/>
            <person name="Wu L."/>
            <person name="Ma J."/>
        </authorList>
    </citation>
    <scope>NUCLEOTIDE SEQUENCE [LARGE SCALE GENOMIC DNA]</scope>
    <source>
        <strain evidence="10">CECT 7184</strain>
    </source>
</reference>
<comment type="catalytic activity">
    <reaction evidence="3">
        <text>a long-chain fatty acyl-CoA + H2O = a long-chain fatty acid + CoA + H(+)</text>
        <dbReference type="Rhea" id="RHEA:67680"/>
        <dbReference type="ChEBI" id="CHEBI:15377"/>
        <dbReference type="ChEBI" id="CHEBI:15378"/>
        <dbReference type="ChEBI" id="CHEBI:57287"/>
        <dbReference type="ChEBI" id="CHEBI:57560"/>
        <dbReference type="ChEBI" id="CHEBI:83139"/>
    </reaction>
</comment>
<evidence type="ECO:0000259" key="8">
    <source>
        <dbReference type="Pfam" id="PF03061"/>
    </source>
</evidence>
<dbReference type="CDD" id="cd03443">
    <property type="entry name" value="PaaI_thioesterase"/>
    <property type="match status" value="1"/>
</dbReference>
<protein>
    <recommendedName>
        <fullName evidence="6">Medium/long-chain acyl-CoA thioesterase YigI</fullName>
        <ecNumber evidence="5">3.1.2.20</ecNumber>
    </recommendedName>
</protein>
<dbReference type="GO" id="GO:0016787">
    <property type="term" value="F:hydrolase activity"/>
    <property type="evidence" value="ECO:0007669"/>
    <property type="project" value="UniProtKB-KW"/>
</dbReference>
<dbReference type="InterPro" id="IPR003736">
    <property type="entry name" value="PAAI_dom"/>
</dbReference>
<evidence type="ECO:0000256" key="4">
    <source>
        <dbReference type="ARBA" id="ARBA00038381"/>
    </source>
</evidence>
<name>A0ABW0YPD8_9BACI</name>
<comment type="similarity">
    <text evidence="4">Belongs to the YigI thioesterase family.</text>
</comment>
<dbReference type="SUPFAM" id="SSF54637">
    <property type="entry name" value="Thioesterase/thiol ester dehydrase-isomerase"/>
    <property type="match status" value="1"/>
</dbReference>
<keyword evidence="1 9" id="KW-0378">Hydrolase</keyword>
<gene>
    <name evidence="9" type="ORF">ACFPU1_09425</name>
</gene>
<dbReference type="Proteomes" id="UP001596142">
    <property type="component" value="Unassembled WGS sequence"/>
</dbReference>
<evidence type="ECO:0000256" key="1">
    <source>
        <dbReference type="ARBA" id="ARBA00022801"/>
    </source>
</evidence>
<dbReference type="EMBL" id="JBHSOZ010000003">
    <property type="protein sequence ID" value="MFC5713003.1"/>
    <property type="molecule type" value="Genomic_DNA"/>
</dbReference>
<evidence type="ECO:0000313" key="10">
    <source>
        <dbReference type="Proteomes" id="UP001596142"/>
    </source>
</evidence>
<feature type="domain" description="Thioesterase" evidence="8">
    <location>
        <begin position="48"/>
        <end position="121"/>
    </location>
</feature>
<proteinExistence type="inferred from homology"/>